<sequence length="401" mass="44044">MMLSSPWRADFPALANLAHQGLVYLDSAATAQKPQPLLDALQHYYAQGVANVHRAQHRLGNRTTQAFEQVREQVAHWLQAPVDSEIIFTRGTTEAINLLAYGLEAQIQPGDELVISALEHHANLLPWQQLALRRGARLVVLPLDASGQLDLVAAQSLIGPRTRTLAISQLSNVLGNWLPLKPLIQQAQAQGAWVVVDGAQGIVHQPPNLKQLGCDFYVFSSHKVYGPDGLGVLYGRRAALAQLQPWQFGGEMLDHTDYYRAQFRPAPLGFEAGTPPIASVLGFAATLNYLYQIDQAAWIAHEQRLHSNLLTGLQQRSGIRILGQPQAALVSFTHESVHPSDLAQLISEQGVAIRTGSHCAQPLMQHLGINGALRVSLGLYNDQQDLERFFQALDQALELLV</sequence>
<dbReference type="RefSeq" id="WP_144571739.1">
    <property type="nucleotide sequence ID" value="NZ_VLKG01000007.1"/>
</dbReference>
<dbReference type="GO" id="GO:0030170">
    <property type="term" value="F:pyridoxal phosphate binding"/>
    <property type="evidence" value="ECO:0007669"/>
    <property type="project" value="InterPro"/>
</dbReference>
<dbReference type="InterPro" id="IPR015421">
    <property type="entry name" value="PyrdxlP-dep_Trfase_major"/>
</dbReference>
<accession>A0A562I0W8</accession>
<evidence type="ECO:0000313" key="10">
    <source>
        <dbReference type="Proteomes" id="UP000319627"/>
    </source>
</evidence>
<dbReference type="PANTHER" id="PTHR43586:SF8">
    <property type="entry name" value="CYSTEINE DESULFURASE 1, CHLOROPLASTIC"/>
    <property type="match status" value="1"/>
</dbReference>
<dbReference type="GO" id="GO:0031071">
    <property type="term" value="F:cysteine desulfurase activity"/>
    <property type="evidence" value="ECO:0007669"/>
    <property type="project" value="UniProtKB-EC"/>
</dbReference>
<organism evidence="9 10">
    <name type="scientific">Azomonas agilis</name>
    <dbReference type="NCBI Taxonomy" id="116849"/>
    <lineage>
        <taxon>Bacteria</taxon>
        <taxon>Pseudomonadati</taxon>
        <taxon>Pseudomonadota</taxon>
        <taxon>Gammaproteobacteria</taxon>
        <taxon>Pseudomonadales</taxon>
        <taxon>Pseudomonadaceae</taxon>
        <taxon>Azomonas</taxon>
    </lineage>
</organism>
<dbReference type="InterPro" id="IPR020578">
    <property type="entry name" value="Aminotrans_V_PyrdxlP_BS"/>
</dbReference>
<feature type="domain" description="Aminotransferase class V" evidence="8">
    <location>
        <begin position="23"/>
        <end position="389"/>
    </location>
</feature>
<proteinExistence type="inferred from homology"/>
<evidence type="ECO:0000256" key="3">
    <source>
        <dbReference type="ARBA" id="ARBA00012239"/>
    </source>
</evidence>
<protein>
    <recommendedName>
        <fullName evidence="3">cysteine desulfurase</fullName>
        <ecNumber evidence="3">2.8.1.7</ecNumber>
    </recommendedName>
</protein>
<dbReference type="InterPro" id="IPR000192">
    <property type="entry name" value="Aminotrans_V_dom"/>
</dbReference>
<comment type="similarity">
    <text evidence="2">Belongs to the class-V pyridoxal-phosphate-dependent aminotransferase family. Csd subfamily.</text>
</comment>
<dbReference type="Proteomes" id="UP000319627">
    <property type="component" value="Unassembled WGS sequence"/>
</dbReference>
<dbReference type="CDD" id="cd06453">
    <property type="entry name" value="SufS_like"/>
    <property type="match status" value="1"/>
</dbReference>
<comment type="cofactor">
    <cofactor evidence="1 7">
        <name>pyridoxal 5'-phosphate</name>
        <dbReference type="ChEBI" id="CHEBI:597326"/>
    </cofactor>
</comment>
<dbReference type="InterPro" id="IPR015422">
    <property type="entry name" value="PyrdxlP-dep_Trfase_small"/>
</dbReference>
<dbReference type="InterPro" id="IPR015424">
    <property type="entry name" value="PyrdxlP-dep_Trfase"/>
</dbReference>
<gene>
    <name evidence="9" type="ORF">LX59_02034</name>
</gene>
<keyword evidence="4" id="KW-0808">Transferase</keyword>
<evidence type="ECO:0000313" key="9">
    <source>
        <dbReference type="EMBL" id="TWH64689.1"/>
    </source>
</evidence>
<dbReference type="Pfam" id="PF00266">
    <property type="entry name" value="Aminotran_5"/>
    <property type="match status" value="1"/>
</dbReference>
<dbReference type="Gene3D" id="3.40.640.10">
    <property type="entry name" value="Type I PLP-dependent aspartate aminotransferase-like (Major domain)"/>
    <property type="match status" value="1"/>
</dbReference>
<dbReference type="EC" id="2.8.1.7" evidence="3"/>
<evidence type="ECO:0000256" key="5">
    <source>
        <dbReference type="ARBA" id="ARBA00022898"/>
    </source>
</evidence>
<dbReference type="InterPro" id="IPR010970">
    <property type="entry name" value="Cys_dSase_SufS"/>
</dbReference>
<reference evidence="9 10" key="1">
    <citation type="submission" date="2019-07" db="EMBL/GenBank/DDBJ databases">
        <title>Genomic Encyclopedia of Type Strains, Phase I: the one thousand microbial genomes (KMG-I) project.</title>
        <authorList>
            <person name="Kyrpides N."/>
        </authorList>
    </citation>
    <scope>NUCLEOTIDE SEQUENCE [LARGE SCALE GENOMIC DNA]</scope>
    <source>
        <strain evidence="9 10">DSM 375</strain>
    </source>
</reference>
<dbReference type="EMBL" id="VLKG01000007">
    <property type="protein sequence ID" value="TWH64689.1"/>
    <property type="molecule type" value="Genomic_DNA"/>
</dbReference>
<keyword evidence="10" id="KW-1185">Reference proteome</keyword>
<evidence type="ECO:0000256" key="6">
    <source>
        <dbReference type="ARBA" id="ARBA00050776"/>
    </source>
</evidence>
<dbReference type="PANTHER" id="PTHR43586">
    <property type="entry name" value="CYSTEINE DESULFURASE"/>
    <property type="match status" value="1"/>
</dbReference>
<evidence type="ECO:0000256" key="7">
    <source>
        <dbReference type="RuleBase" id="RU004504"/>
    </source>
</evidence>
<evidence type="ECO:0000256" key="1">
    <source>
        <dbReference type="ARBA" id="ARBA00001933"/>
    </source>
</evidence>
<evidence type="ECO:0000256" key="2">
    <source>
        <dbReference type="ARBA" id="ARBA00010447"/>
    </source>
</evidence>
<keyword evidence="5" id="KW-0663">Pyridoxal phosphate</keyword>
<name>A0A562I0W8_9GAMM</name>
<dbReference type="AlphaFoldDB" id="A0A562I0W8"/>
<dbReference type="PROSITE" id="PS00595">
    <property type="entry name" value="AA_TRANSFER_CLASS_5"/>
    <property type="match status" value="1"/>
</dbReference>
<comment type="caution">
    <text evidence="9">The sequence shown here is derived from an EMBL/GenBank/DDBJ whole genome shotgun (WGS) entry which is preliminary data.</text>
</comment>
<dbReference type="SUPFAM" id="SSF53383">
    <property type="entry name" value="PLP-dependent transferases"/>
    <property type="match status" value="1"/>
</dbReference>
<comment type="catalytic activity">
    <reaction evidence="6">
        <text>(sulfur carrier)-H + L-cysteine = (sulfur carrier)-SH + L-alanine</text>
        <dbReference type="Rhea" id="RHEA:43892"/>
        <dbReference type="Rhea" id="RHEA-COMP:14737"/>
        <dbReference type="Rhea" id="RHEA-COMP:14739"/>
        <dbReference type="ChEBI" id="CHEBI:29917"/>
        <dbReference type="ChEBI" id="CHEBI:35235"/>
        <dbReference type="ChEBI" id="CHEBI:57972"/>
        <dbReference type="ChEBI" id="CHEBI:64428"/>
        <dbReference type="EC" id="2.8.1.7"/>
    </reaction>
</comment>
<dbReference type="OrthoDB" id="9808002at2"/>
<dbReference type="GO" id="GO:0006534">
    <property type="term" value="P:cysteine metabolic process"/>
    <property type="evidence" value="ECO:0007669"/>
    <property type="project" value="InterPro"/>
</dbReference>
<dbReference type="Gene3D" id="3.90.1150.10">
    <property type="entry name" value="Aspartate Aminotransferase, domain 1"/>
    <property type="match status" value="1"/>
</dbReference>
<evidence type="ECO:0000259" key="8">
    <source>
        <dbReference type="Pfam" id="PF00266"/>
    </source>
</evidence>
<evidence type="ECO:0000256" key="4">
    <source>
        <dbReference type="ARBA" id="ARBA00022679"/>
    </source>
</evidence>